<feature type="transmembrane region" description="Helical" evidence="1">
    <location>
        <begin position="20"/>
        <end position="41"/>
    </location>
</feature>
<evidence type="ECO:0000256" key="1">
    <source>
        <dbReference type="SAM" id="Phobius"/>
    </source>
</evidence>
<protein>
    <submittedName>
        <fullName evidence="2">Uncharacterized protein</fullName>
    </submittedName>
</protein>
<keyword evidence="1" id="KW-1133">Transmembrane helix</keyword>
<dbReference type="AlphaFoldDB" id="A0A7U9Q0Z4"/>
<dbReference type="Proteomes" id="UP000287830">
    <property type="component" value="Unassembled WGS sequence"/>
</dbReference>
<evidence type="ECO:0000313" key="2">
    <source>
        <dbReference type="EMBL" id="GCD35814.1"/>
    </source>
</evidence>
<keyword evidence="1" id="KW-0472">Membrane</keyword>
<organism evidence="2 3">
    <name type="scientific">Streptomyces chrestomyceticus JCM 4735</name>
    <dbReference type="NCBI Taxonomy" id="1306181"/>
    <lineage>
        <taxon>Bacteria</taxon>
        <taxon>Bacillati</taxon>
        <taxon>Actinomycetota</taxon>
        <taxon>Actinomycetes</taxon>
        <taxon>Kitasatosporales</taxon>
        <taxon>Streptomycetaceae</taxon>
        <taxon>Streptomyces</taxon>
    </lineage>
</organism>
<reference evidence="2 3" key="1">
    <citation type="submission" date="2018-11" db="EMBL/GenBank/DDBJ databases">
        <title>Whole genome sequence of Streptomyces chrestomyceticus NBRC 13444(T).</title>
        <authorList>
            <person name="Komaki H."/>
            <person name="Tamura T."/>
        </authorList>
    </citation>
    <scope>NUCLEOTIDE SEQUENCE [LARGE SCALE GENOMIC DNA]</scope>
    <source>
        <strain evidence="2 3">NBRC 13444</strain>
    </source>
</reference>
<accession>A0A7U9Q0Z4</accession>
<name>A0A7U9Q0Z4_9ACTN</name>
<proteinExistence type="predicted"/>
<keyword evidence="1" id="KW-0812">Transmembrane</keyword>
<comment type="caution">
    <text evidence="2">The sequence shown here is derived from an EMBL/GenBank/DDBJ whole genome shotgun (WGS) entry which is preliminary data.</text>
</comment>
<gene>
    <name evidence="2" type="ORF">OEIGOIKO_03561</name>
</gene>
<dbReference type="EMBL" id="BHZC01000001">
    <property type="protein sequence ID" value="GCD35814.1"/>
    <property type="molecule type" value="Genomic_DNA"/>
</dbReference>
<evidence type="ECO:0000313" key="3">
    <source>
        <dbReference type="Proteomes" id="UP000287830"/>
    </source>
</evidence>
<sequence>MGALFHDAWPLLAYFPPAWLVWLLFCVPGLACLPFTWRIWFGQPQPRTPAQGDTPSLRNVRW</sequence>